<keyword evidence="2 5" id="KW-0808">Transferase</keyword>
<evidence type="ECO:0000256" key="3">
    <source>
        <dbReference type="ARBA" id="ARBA00022691"/>
    </source>
</evidence>
<dbReference type="EMBL" id="MT141387">
    <property type="protein sequence ID" value="QJA59865.1"/>
    <property type="molecule type" value="Genomic_DNA"/>
</dbReference>
<dbReference type="InterPro" id="IPR012263">
    <property type="entry name" value="M_m6A_EcoRV"/>
</dbReference>
<evidence type="ECO:0000313" key="4">
    <source>
        <dbReference type="EMBL" id="QJA59865.1"/>
    </source>
</evidence>
<dbReference type="GO" id="GO:0006298">
    <property type="term" value="P:mismatch repair"/>
    <property type="evidence" value="ECO:0007669"/>
    <property type="project" value="TreeGrafter"/>
</dbReference>
<dbReference type="AlphaFoldDB" id="A0A6M3JVV2"/>
<dbReference type="PANTHER" id="PTHR30481">
    <property type="entry name" value="DNA ADENINE METHYLASE"/>
    <property type="match status" value="1"/>
</dbReference>
<dbReference type="GO" id="GO:0032259">
    <property type="term" value="P:methylation"/>
    <property type="evidence" value="ECO:0007669"/>
    <property type="project" value="UniProtKB-KW"/>
</dbReference>
<dbReference type="InterPro" id="IPR029063">
    <property type="entry name" value="SAM-dependent_MTases_sf"/>
</dbReference>
<evidence type="ECO:0000313" key="5">
    <source>
        <dbReference type="EMBL" id="QJA73528.1"/>
    </source>
</evidence>
<dbReference type="InterPro" id="IPR012327">
    <property type="entry name" value="MeTrfase_D12"/>
</dbReference>
<keyword evidence="1 5" id="KW-0489">Methyltransferase</keyword>
<sequence>MTRTPIPWYGGKSRFTKWIIGSFPPQSQYDQYVEVFGGSGAVLIAKQPSPLEVYNDLNHGLVNFFRVLRDEEKLERLMELCRLTPYSREEYGEWRQYHDDSGGSIPDPSGDVEVAHRWFYIIRSTFGATHSWGYSKKLKAVNIRSYRAAIERLPEVCERLLRVQVECDDALSVIERYDHPRTLFYLDPPYVLSTRTASTSTYEHETDEGFHEKLVEVLLSIKGMAVLSGYGCELYKRLEDAGWRTREREVSASVVRDDTGKDKTRVETLWLSPNIQGAQLEMWRE</sequence>
<evidence type="ECO:0000256" key="1">
    <source>
        <dbReference type="ARBA" id="ARBA00022603"/>
    </source>
</evidence>
<proteinExistence type="predicted"/>
<dbReference type="PIRSF" id="PIRSF000398">
    <property type="entry name" value="M_m6A_EcoRV"/>
    <property type="match status" value="1"/>
</dbReference>
<dbReference type="EMBL" id="MT142033">
    <property type="protein sequence ID" value="QJA73528.1"/>
    <property type="molecule type" value="Genomic_DNA"/>
</dbReference>
<protein>
    <submittedName>
        <fullName evidence="5">Putative methyltransferase</fullName>
    </submittedName>
</protein>
<organism evidence="5">
    <name type="scientific">viral metagenome</name>
    <dbReference type="NCBI Taxonomy" id="1070528"/>
    <lineage>
        <taxon>unclassified sequences</taxon>
        <taxon>metagenomes</taxon>
        <taxon>organismal metagenomes</taxon>
    </lineage>
</organism>
<evidence type="ECO:0000256" key="2">
    <source>
        <dbReference type="ARBA" id="ARBA00022679"/>
    </source>
</evidence>
<dbReference type="SUPFAM" id="SSF53335">
    <property type="entry name" value="S-adenosyl-L-methionine-dependent methyltransferases"/>
    <property type="match status" value="1"/>
</dbReference>
<dbReference type="GO" id="GO:1904047">
    <property type="term" value="F:S-adenosyl-L-methionine binding"/>
    <property type="evidence" value="ECO:0007669"/>
    <property type="project" value="TreeGrafter"/>
</dbReference>
<accession>A0A6M3JVV2</accession>
<dbReference type="GO" id="GO:0009307">
    <property type="term" value="P:DNA restriction-modification system"/>
    <property type="evidence" value="ECO:0007669"/>
    <property type="project" value="InterPro"/>
</dbReference>
<keyword evidence="3" id="KW-0949">S-adenosyl-L-methionine</keyword>
<gene>
    <name evidence="5" type="ORF">MM415A02328_0015</name>
    <name evidence="4" type="ORF">MM415B01222_0011</name>
</gene>
<reference evidence="5" key="1">
    <citation type="submission" date="2020-03" db="EMBL/GenBank/DDBJ databases">
        <title>The deep terrestrial virosphere.</title>
        <authorList>
            <person name="Holmfeldt K."/>
            <person name="Nilsson E."/>
            <person name="Simone D."/>
            <person name="Lopez-Fernandez M."/>
            <person name="Wu X."/>
            <person name="de Brujin I."/>
            <person name="Lundin D."/>
            <person name="Andersson A."/>
            <person name="Bertilsson S."/>
            <person name="Dopson M."/>
        </authorList>
    </citation>
    <scope>NUCLEOTIDE SEQUENCE</scope>
    <source>
        <strain evidence="5">MM415A02328</strain>
        <strain evidence="4">MM415B01222</strain>
    </source>
</reference>
<dbReference type="GO" id="GO:0009007">
    <property type="term" value="F:site-specific DNA-methyltransferase (adenine-specific) activity"/>
    <property type="evidence" value="ECO:0007669"/>
    <property type="project" value="UniProtKB-EC"/>
</dbReference>
<name>A0A6M3JVV2_9ZZZZ</name>
<dbReference type="PANTHER" id="PTHR30481:SF4">
    <property type="entry name" value="SITE-SPECIFIC DNA-METHYLTRANSFERASE (ADENINE-SPECIFIC)"/>
    <property type="match status" value="1"/>
</dbReference>
<dbReference type="PRINTS" id="PR00505">
    <property type="entry name" value="D12N6MTFRASE"/>
</dbReference>
<dbReference type="Gene3D" id="3.40.50.150">
    <property type="entry name" value="Vaccinia Virus protein VP39"/>
    <property type="match status" value="2"/>
</dbReference>
<dbReference type="Pfam" id="PF02086">
    <property type="entry name" value="MethyltransfD12"/>
    <property type="match status" value="1"/>
</dbReference>
<dbReference type="GO" id="GO:0043565">
    <property type="term" value="F:sequence-specific DNA binding"/>
    <property type="evidence" value="ECO:0007669"/>
    <property type="project" value="TreeGrafter"/>
</dbReference>